<dbReference type="Pfam" id="PF13473">
    <property type="entry name" value="Cupredoxin_1"/>
    <property type="match status" value="1"/>
</dbReference>
<name>A0A3G6IZU9_9CORY</name>
<dbReference type="Gene3D" id="2.60.40.420">
    <property type="entry name" value="Cupredoxins - blue copper proteins"/>
    <property type="match status" value="1"/>
</dbReference>
<sequence length="529" mass="55839">MQVGISDVSLAQRARWHRGIFLVLGFWSCVSVAGWLAHRSWVQVSWWQLIHSATLGVIATAILTYITHFTEALTRSAHTGFRGVTIRVGMVQVGLVVLLLGDPSTAWGPLEIFGAVLVLLAGAMQLGWVIKRLFGSLSGHFALSVTMYVGALVSLLVAIICAILAGSGLGAYSALIAAHSRAAIWGFVGMSILGTVLTLLPTLSGTKISAVARVRFLKGLGFYSLCLIHAVWLLGFNLPRIAGVFMLGVVVASVYLLHPIIADALGGNVASAPGGLIAALMSLVSLQLFDATALTFGRDPHAVFESLVPGLLAAVLLMAVFSVLQFLLPTMVGGGPDAVRAARGCAQRSGYARVVLLLLGGILGVLGHPAAWPLIGLGVIWNVAAIGRAVVMQGKREEHSVEKSTSRLAWAMVGAALAAAMVMFFGVAQPAQPAAAGDEVVRVRIEGLRFVPDEVTVPEGTSLRIELENTSTMVHDLVLGDQQTRRVQPGERDAIELRPSRDVEGWCSLPGHKEAGMVFSLRVTPAQAG</sequence>
<evidence type="ECO:0000313" key="3">
    <source>
        <dbReference type="EMBL" id="AZA11227.1"/>
    </source>
</evidence>
<feature type="transmembrane region" description="Helical" evidence="1">
    <location>
        <begin position="350"/>
        <end position="368"/>
    </location>
</feature>
<evidence type="ECO:0000259" key="2">
    <source>
        <dbReference type="Pfam" id="PF13473"/>
    </source>
</evidence>
<dbReference type="InterPro" id="IPR008972">
    <property type="entry name" value="Cupredoxin"/>
</dbReference>
<feature type="transmembrane region" description="Helical" evidence="1">
    <location>
        <begin position="142"/>
        <end position="170"/>
    </location>
</feature>
<reference evidence="3 4" key="1">
    <citation type="submission" date="2018-11" db="EMBL/GenBank/DDBJ databases">
        <authorList>
            <person name="Kleinhagauer T."/>
            <person name="Glaeser S.P."/>
            <person name="Spergser J."/>
            <person name="Ruckert C."/>
            <person name="Kaempfer P."/>
            <person name="Busse H.-J."/>
        </authorList>
    </citation>
    <scope>NUCLEOTIDE SEQUENCE [LARGE SCALE GENOMIC DNA]</scope>
    <source>
        <strain evidence="3 4">W8</strain>
    </source>
</reference>
<feature type="transmembrane region" description="Helical" evidence="1">
    <location>
        <begin position="309"/>
        <end position="329"/>
    </location>
</feature>
<keyword evidence="1" id="KW-0472">Membrane</keyword>
<feature type="transmembrane region" description="Helical" evidence="1">
    <location>
        <begin position="269"/>
        <end position="289"/>
    </location>
</feature>
<dbReference type="Proteomes" id="UP000271587">
    <property type="component" value="Chromosome"/>
</dbReference>
<dbReference type="KEGG" id="cgk:CGERO_04555"/>
<feature type="transmembrane region" description="Helical" evidence="1">
    <location>
        <begin position="49"/>
        <end position="67"/>
    </location>
</feature>
<dbReference type="AlphaFoldDB" id="A0A3G6IZU9"/>
<accession>A0A3G6IZU9</accession>
<feature type="transmembrane region" description="Helical" evidence="1">
    <location>
        <begin position="241"/>
        <end position="257"/>
    </location>
</feature>
<feature type="transmembrane region" description="Helical" evidence="1">
    <location>
        <begin position="374"/>
        <end position="392"/>
    </location>
</feature>
<evidence type="ECO:0000256" key="1">
    <source>
        <dbReference type="SAM" id="Phobius"/>
    </source>
</evidence>
<feature type="domain" description="EfeO-type cupredoxin-like" evidence="2">
    <location>
        <begin position="418"/>
        <end position="499"/>
    </location>
</feature>
<feature type="transmembrane region" description="Helical" evidence="1">
    <location>
        <begin position="182"/>
        <end position="204"/>
    </location>
</feature>
<gene>
    <name evidence="3" type="ORF">CGERO_04555</name>
</gene>
<evidence type="ECO:0000313" key="4">
    <source>
        <dbReference type="Proteomes" id="UP000271587"/>
    </source>
</evidence>
<feature type="transmembrane region" description="Helical" evidence="1">
    <location>
        <begin position="20"/>
        <end position="37"/>
    </location>
</feature>
<keyword evidence="1" id="KW-0812">Transmembrane</keyword>
<feature type="transmembrane region" description="Helical" evidence="1">
    <location>
        <begin position="408"/>
        <end position="428"/>
    </location>
</feature>
<feature type="transmembrane region" description="Helical" evidence="1">
    <location>
        <begin position="216"/>
        <end position="235"/>
    </location>
</feature>
<proteinExistence type="predicted"/>
<feature type="transmembrane region" description="Helical" evidence="1">
    <location>
        <begin position="112"/>
        <end position="130"/>
    </location>
</feature>
<feature type="transmembrane region" description="Helical" evidence="1">
    <location>
        <begin position="79"/>
        <end position="100"/>
    </location>
</feature>
<protein>
    <recommendedName>
        <fullName evidence="2">EfeO-type cupredoxin-like domain-containing protein</fullName>
    </recommendedName>
</protein>
<keyword evidence="1" id="KW-1133">Transmembrane helix</keyword>
<keyword evidence="4" id="KW-1185">Reference proteome</keyword>
<dbReference type="SUPFAM" id="SSF49503">
    <property type="entry name" value="Cupredoxins"/>
    <property type="match status" value="1"/>
</dbReference>
<dbReference type="InterPro" id="IPR028096">
    <property type="entry name" value="EfeO_Cupredoxin"/>
</dbReference>
<dbReference type="EMBL" id="CP033897">
    <property type="protein sequence ID" value="AZA11227.1"/>
    <property type="molecule type" value="Genomic_DNA"/>
</dbReference>
<organism evidence="3 4">
    <name type="scientific">Corynebacterium gerontici</name>
    <dbReference type="NCBI Taxonomy" id="2079234"/>
    <lineage>
        <taxon>Bacteria</taxon>
        <taxon>Bacillati</taxon>
        <taxon>Actinomycetota</taxon>
        <taxon>Actinomycetes</taxon>
        <taxon>Mycobacteriales</taxon>
        <taxon>Corynebacteriaceae</taxon>
        <taxon>Corynebacterium</taxon>
    </lineage>
</organism>